<accession>A0A8S5MCU8</accession>
<proteinExistence type="predicted"/>
<organism evidence="2">
    <name type="scientific">Podoviridae sp. cty0j11</name>
    <dbReference type="NCBI Taxonomy" id="2826592"/>
    <lineage>
        <taxon>Viruses</taxon>
        <taxon>Duplodnaviria</taxon>
        <taxon>Heunggongvirae</taxon>
        <taxon>Uroviricota</taxon>
        <taxon>Caudoviricetes</taxon>
    </lineage>
</organism>
<name>A0A8S5MCU8_9CAUD</name>
<feature type="coiled-coil region" evidence="1">
    <location>
        <begin position="290"/>
        <end position="317"/>
    </location>
</feature>
<evidence type="ECO:0000256" key="1">
    <source>
        <dbReference type="SAM" id="Coils"/>
    </source>
</evidence>
<keyword evidence="1" id="KW-0175">Coiled coil</keyword>
<protein>
    <submittedName>
        <fullName evidence="2">Structural protein</fullName>
    </submittedName>
</protein>
<dbReference type="Gene3D" id="1.20.5.340">
    <property type="match status" value="1"/>
</dbReference>
<reference evidence="2" key="1">
    <citation type="journal article" date="2021" name="Proc. Natl. Acad. Sci. U.S.A.">
        <title>A Catalog of Tens of Thousands of Viruses from Human Metagenomes Reveals Hidden Associations with Chronic Diseases.</title>
        <authorList>
            <person name="Tisza M.J."/>
            <person name="Buck C.B."/>
        </authorList>
    </citation>
    <scope>NUCLEOTIDE SEQUENCE</scope>
    <source>
        <strain evidence="2">Cty0j11</strain>
    </source>
</reference>
<evidence type="ECO:0000313" key="2">
    <source>
        <dbReference type="EMBL" id="DAD79984.1"/>
    </source>
</evidence>
<dbReference type="EMBL" id="BK014877">
    <property type="protein sequence ID" value="DAD79984.1"/>
    <property type="molecule type" value="Genomic_DNA"/>
</dbReference>
<sequence length="505" mass="55158">MANVYVGFRYVPLFCGVWDNSKGYEALSVVTHNGGGYTSNKPVPAGIEPGADNGEYWAYTYRAGGEASAIDWDNVQNKPSTYPTTWEKVDGKPNVFPTTWENVSGKPTSFPTTWGNVEGKPQTFPPSTHTHEISQIDGLTDELESISDSLTSINNTLNSYDGEFSALEEELTSINNAVSTLSTNISTLETTVAGKANSNLSNVSNEDFSAKAAAAGVGGGGGASTWDEITGKPDIFPTNWDSVAGKPTSYPSTWGEVTGKPENYPTNWASISDKPTTFPPSSHSHSISNINGLNIELEELTNDISGLTATLQTVNNNINTINTNITSITNSLNDKMNSPTNSGSSTSYFLRWSNANQGTWATLPTASASRAGTMSSAHYTKVNNTKRYVTNEGTQDIFNFRYWSDGFVELWAKVEISNLSVSTTLGNMYRSNSPFTDAQYKYPYTFYPQPFVYTQFFTSNNASAFVWLNPSWNRATQYLPPLYLVRPTTGTCSGYVYYYICGNTQ</sequence>